<evidence type="ECO:0000313" key="8">
    <source>
        <dbReference type="Proteomes" id="UP000366872"/>
    </source>
</evidence>
<evidence type="ECO:0000256" key="2">
    <source>
        <dbReference type="ARBA" id="ARBA00022723"/>
    </source>
</evidence>
<reference evidence="7 8" key="1">
    <citation type="submission" date="2019-04" db="EMBL/GenBank/DDBJ databases">
        <authorList>
            <person name="Van Vliet M D."/>
        </authorList>
    </citation>
    <scope>NUCLEOTIDE SEQUENCE [LARGE SCALE GENOMIC DNA]</scope>
    <source>
        <strain evidence="7 8">F1</strain>
    </source>
</reference>
<dbReference type="Gene3D" id="3.40.720.10">
    <property type="entry name" value="Alkaline Phosphatase, subunit A"/>
    <property type="match status" value="1"/>
</dbReference>
<comment type="similarity">
    <text evidence="1">Belongs to the sulfatase family.</text>
</comment>
<keyword evidence="4" id="KW-0106">Calcium</keyword>
<keyword evidence="2" id="KW-0479">Metal-binding</keyword>
<gene>
    <name evidence="7" type="primary">atsA_170</name>
    <name evidence="7" type="ORF">PDESU_02527</name>
</gene>
<dbReference type="Pfam" id="PF00884">
    <property type="entry name" value="Sulfatase"/>
    <property type="match status" value="1"/>
</dbReference>
<dbReference type="EMBL" id="CAAHFG010000001">
    <property type="protein sequence ID" value="VGO13970.1"/>
    <property type="molecule type" value="Genomic_DNA"/>
</dbReference>
<dbReference type="Gene3D" id="3.30.1120.10">
    <property type="match status" value="1"/>
</dbReference>
<evidence type="ECO:0000256" key="3">
    <source>
        <dbReference type="ARBA" id="ARBA00022801"/>
    </source>
</evidence>
<accession>A0A6C2U1W1</accession>
<keyword evidence="8" id="KW-1185">Reference proteome</keyword>
<dbReference type="PANTHER" id="PTHR42693:SF53">
    <property type="entry name" value="ENDO-4-O-SULFATASE"/>
    <property type="match status" value="1"/>
</dbReference>
<keyword evidence="3" id="KW-0378">Hydrolase</keyword>
<keyword evidence="5" id="KW-0732">Signal</keyword>
<sequence>MNVAISRCLGLILFYVCFLSLATPSAIAKQPNVLFIFVDDQGYYDLGCYGATEVETPRIDALAAKGLRFTDHYSAAPICSPSRAGLLTGCYPRRSGNHIWVHRPDSEHGIPSDRLTLGELFKTAGYATCCIGKWHVGFQEQFLPKSKGFDHYYGVLHNLDSCEVGQFEAEGGMPLLRNDTVLRRNTPPGELVKLYTEEAIRWIGAQVDNNRPFFLYLPHTMLHEPLGVTDAFKGSSDWGLYGDAVQEMDFYTGKLVDALEQFGVADNTLVIYTSDNGRLGGRTPQQPIRGTKLTTYEGGLRVPCVVYGPGLRIPEGEVTSALTWSMDWFPTLASLAGIKVPDDAILDGRDLSALLTAETDEIPAFDEAVSLNAAVPLRRPYQLDSEWQGLFTQEEYLNAFFYHGSEGMLSAVRAGKWKLALTPALRLYDLEADPGERVEVIARWPSDELLASTAPEDIAKVEAWKVKAKLRGMAVRFQQEMEAVE</sequence>
<evidence type="ECO:0000259" key="6">
    <source>
        <dbReference type="Pfam" id="PF00884"/>
    </source>
</evidence>
<dbReference type="CDD" id="cd16026">
    <property type="entry name" value="GALNS_like"/>
    <property type="match status" value="1"/>
</dbReference>
<organism evidence="7 8">
    <name type="scientific">Pontiella desulfatans</name>
    <dbReference type="NCBI Taxonomy" id="2750659"/>
    <lineage>
        <taxon>Bacteria</taxon>
        <taxon>Pseudomonadati</taxon>
        <taxon>Kiritimatiellota</taxon>
        <taxon>Kiritimatiellia</taxon>
        <taxon>Kiritimatiellales</taxon>
        <taxon>Pontiellaceae</taxon>
        <taxon>Pontiella</taxon>
    </lineage>
</organism>
<evidence type="ECO:0000256" key="5">
    <source>
        <dbReference type="SAM" id="SignalP"/>
    </source>
</evidence>
<dbReference type="GO" id="GO:0004065">
    <property type="term" value="F:arylsulfatase activity"/>
    <property type="evidence" value="ECO:0007669"/>
    <property type="project" value="TreeGrafter"/>
</dbReference>
<dbReference type="RefSeq" id="WP_136079500.1">
    <property type="nucleotide sequence ID" value="NZ_CAAHFG010000001.1"/>
</dbReference>
<feature type="signal peptide" evidence="5">
    <location>
        <begin position="1"/>
        <end position="28"/>
    </location>
</feature>
<dbReference type="InterPro" id="IPR000917">
    <property type="entry name" value="Sulfatase_N"/>
</dbReference>
<evidence type="ECO:0000256" key="4">
    <source>
        <dbReference type="ARBA" id="ARBA00022837"/>
    </source>
</evidence>
<dbReference type="InterPro" id="IPR050738">
    <property type="entry name" value="Sulfatase"/>
</dbReference>
<feature type="domain" description="Sulfatase N-terminal" evidence="6">
    <location>
        <begin position="31"/>
        <end position="338"/>
    </location>
</feature>
<name>A0A6C2U1W1_PONDE</name>
<feature type="chain" id="PRO_5028963686" evidence="5">
    <location>
        <begin position="29"/>
        <end position="485"/>
    </location>
</feature>
<dbReference type="SUPFAM" id="SSF53649">
    <property type="entry name" value="Alkaline phosphatase-like"/>
    <property type="match status" value="1"/>
</dbReference>
<evidence type="ECO:0000313" key="7">
    <source>
        <dbReference type="EMBL" id="VGO13970.1"/>
    </source>
</evidence>
<dbReference type="InterPro" id="IPR017850">
    <property type="entry name" value="Alkaline_phosphatase_core_sf"/>
</dbReference>
<protein>
    <submittedName>
        <fullName evidence="7">Arylsulfatase</fullName>
    </submittedName>
</protein>
<proteinExistence type="inferred from homology"/>
<dbReference type="PANTHER" id="PTHR42693">
    <property type="entry name" value="ARYLSULFATASE FAMILY MEMBER"/>
    <property type="match status" value="1"/>
</dbReference>
<dbReference type="PROSITE" id="PS00149">
    <property type="entry name" value="SULFATASE_2"/>
    <property type="match status" value="1"/>
</dbReference>
<dbReference type="AlphaFoldDB" id="A0A6C2U1W1"/>
<dbReference type="PROSITE" id="PS00523">
    <property type="entry name" value="SULFATASE_1"/>
    <property type="match status" value="1"/>
</dbReference>
<dbReference type="InterPro" id="IPR024607">
    <property type="entry name" value="Sulfatase_CS"/>
</dbReference>
<evidence type="ECO:0000256" key="1">
    <source>
        <dbReference type="ARBA" id="ARBA00008779"/>
    </source>
</evidence>
<dbReference type="GO" id="GO:0046872">
    <property type="term" value="F:metal ion binding"/>
    <property type="evidence" value="ECO:0007669"/>
    <property type="project" value="UniProtKB-KW"/>
</dbReference>
<dbReference type="Proteomes" id="UP000366872">
    <property type="component" value="Unassembled WGS sequence"/>
</dbReference>